<proteinExistence type="predicted"/>
<name>A0A423WQ19_CYTCH</name>
<gene>
    <name evidence="2" type="ORF">VSDG_00052</name>
</gene>
<feature type="region of interest" description="Disordered" evidence="1">
    <location>
        <begin position="81"/>
        <end position="124"/>
    </location>
</feature>
<evidence type="ECO:0000313" key="2">
    <source>
        <dbReference type="EMBL" id="ROW05513.1"/>
    </source>
</evidence>
<sequence>MDAEIISVLNAQYKERPAQAKNLDAMINHIKDGKSLPNATKSILYAIDGKAGVANAAEYGNLIKETGATLLPEAMGYQLTAGTSKAQHDASTVKLDASEAPESRSQAGVPDPPAQLAQLKSSSD</sequence>
<evidence type="ECO:0000313" key="3">
    <source>
        <dbReference type="Proteomes" id="UP000284375"/>
    </source>
</evidence>
<dbReference type="EMBL" id="LJZO01000001">
    <property type="protein sequence ID" value="ROW05513.1"/>
    <property type="molecule type" value="Genomic_DNA"/>
</dbReference>
<keyword evidence="3" id="KW-1185">Reference proteome</keyword>
<protein>
    <submittedName>
        <fullName evidence="2">Uncharacterized protein</fullName>
    </submittedName>
</protein>
<dbReference type="AlphaFoldDB" id="A0A423WQ19"/>
<organism evidence="2 3">
    <name type="scientific">Cytospora chrysosperma</name>
    <name type="common">Cytospora canker fungus</name>
    <name type="synonym">Sphaeria chrysosperma</name>
    <dbReference type="NCBI Taxonomy" id="252740"/>
    <lineage>
        <taxon>Eukaryota</taxon>
        <taxon>Fungi</taxon>
        <taxon>Dikarya</taxon>
        <taxon>Ascomycota</taxon>
        <taxon>Pezizomycotina</taxon>
        <taxon>Sordariomycetes</taxon>
        <taxon>Sordariomycetidae</taxon>
        <taxon>Diaporthales</taxon>
        <taxon>Cytosporaceae</taxon>
        <taxon>Cytospora</taxon>
    </lineage>
</organism>
<dbReference type="Proteomes" id="UP000284375">
    <property type="component" value="Unassembled WGS sequence"/>
</dbReference>
<evidence type="ECO:0000256" key="1">
    <source>
        <dbReference type="SAM" id="MobiDB-lite"/>
    </source>
</evidence>
<accession>A0A423WQ19</accession>
<comment type="caution">
    <text evidence="2">The sequence shown here is derived from an EMBL/GenBank/DDBJ whole genome shotgun (WGS) entry which is preliminary data.</text>
</comment>
<reference evidence="2 3" key="1">
    <citation type="submission" date="2015-09" db="EMBL/GenBank/DDBJ databases">
        <title>Host preference determinants of Valsa canker pathogens revealed by comparative genomics.</title>
        <authorList>
            <person name="Yin Z."/>
            <person name="Huang L."/>
        </authorList>
    </citation>
    <scope>NUCLEOTIDE SEQUENCE [LARGE SCALE GENOMIC DNA]</scope>
    <source>
        <strain evidence="2 3">YSFL</strain>
    </source>
</reference>